<dbReference type="EMBL" id="JAOQAV010000168">
    <property type="protein sequence ID" value="KAJ4176633.1"/>
    <property type="molecule type" value="Genomic_DNA"/>
</dbReference>
<sequence length="231" mass="24750">MSALGGFARLRGKTALITGASSGIGASTAILFARCSATVVLTARRVDKLAEVKKQCLAAYEESTGKKDEEAALALEADMTNKSDVEGLQGKLEGRKIDILVNNAGMVRGREHVGDIADEDIDIMMQTNVIGLIRLTQIIVREMKNQGSGTIINLGSIAGREAYAGAFSSSLMKELVDTPIRVCEIQPDPGMVETEFSVVRFRGDKARADNEYSGLTPCECCIDLSGSRMKN</sequence>
<protein>
    <submittedName>
        <fullName evidence="3">Uncharacterized protein</fullName>
    </submittedName>
</protein>
<dbReference type="InterPro" id="IPR002347">
    <property type="entry name" value="SDR_fam"/>
</dbReference>
<organism evidence="3 4">
    <name type="scientific">Fusarium falciforme</name>
    <dbReference type="NCBI Taxonomy" id="195108"/>
    <lineage>
        <taxon>Eukaryota</taxon>
        <taxon>Fungi</taxon>
        <taxon>Dikarya</taxon>
        <taxon>Ascomycota</taxon>
        <taxon>Pezizomycotina</taxon>
        <taxon>Sordariomycetes</taxon>
        <taxon>Hypocreomycetidae</taxon>
        <taxon>Hypocreales</taxon>
        <taxon>Nectriaceae</taxon>
        <taxon>Fusarium</taxon>
        <taxon>Fusarium solani species complex</taxon>
    </lineage>
</organism>
<dbReference type="PANTHER" id="PTHR42901:SF1">
    <property type="entry name" value="ALCOHOL DEHYDROGENASE"/>
    <property type="match status" value="1"/>
</dbReference>
<dbReference type="SUPFAM" id="SSF51735">
    <property type="entry name" value="NAD(P)-binding Rossmann-fold domains"/>
    <property type="match status" value="1"/>
</dbReference>
<dbReference type="PRINTS" id="PR00081">
    <property type="entry name" value="GDHRDH"/>
</dbReference>
<gene>
    <name evidence="3" type="ORF">NW755_014306</name>
</gene>
<dbReference type="Gene3D" id="3.40.50.720">
    <property type="entry name" value="NAD(P)-binding Rossmann-like Domain"/>
    <property type="match status" value="1"/>
</dbReference>
<name>A0A9W8UUX5_9HYPO</name>
<dbReference type="GO" id="GO:0016491">
    <property type="term" value="F:oxidoreductase activity"/>
    <property type="evidence" value="ECO:0007669"/>
    <property type="project" value="UniProtKB-KW"/>
</dbReference>
<comment type="caution">
    <text evidence="3">The sequence shown here is derived from an EMBL/GenBank/DDBJ whole genome shotgun (WGS) entry which is preliminary data.</text>
</comment>
<accession>A0A9W8UUX5</accession>
<dbReference type="Pfam" id="PF00106">
    <property type="entry name" value="adh_short"/>
    <property type="match status" value="1"/>
</dbReference>
<evidence type="ECO:0000256" key="1">
    <source>
        <dbReference type="ARBA" id="ARBA00006484"/>
    </source>
</evidence>
<dbReference type="InterPro" id="IPR036291">
    <property type="entry name" value="NAD(P)-bd_dom_sf"/>
</dbReference>
<proteinExistence type="inferred from homology"/>
<dbReference type="AlphaFoldDB" id="A0A9W8UUX5"/>
<dbReference type="Proteomes" id="UP001152087">
    <property type="component" value="Unassembled WGS sequence"/>
</dbReference>
<comment type="similarity">
    <text evidence="1">Belongs to the short-chain dehydrogenases/reductases (SDR) family.</text>
</comment>
<keyword evidence="2" id="KW-0560">Oxidoreductase</keyword>
<evidence type="ECO:0000256" key="2">
    <source>
        <dbReference type="ARBA" id="ARBA00023002"/>
    </source>
</evidence>
<keyword evidence="4" id="KW-1185">Reference proteome</keyword>
<evidence type="ECO:0000313" key="4">
    <source>
        <dbReference type="Proteomes" id="UP001152087"/>
    </source>
</evidence>
<reference evidence="3" key="1">
    <citation type="submission" date="2022-09" db="EMBL/GenBank/DDBJ databases">
        <title>Fusarium specimens isolated from Avocado Roots.</title>
        <authorList>
            <person name="Stajich J."/>
            <person name="Roper C."/>
            <person name="Heimlech-Rivalta G."/>
        </authorList>
    </citation>
    <scope>NUCLEOTIDE SEQUENCE</scope>
    <source>
        <strain evidence="3">A02</strain>
    </source>
</reference>
<dbReference type="PANTHER" id="PTHR42901">
    <property type="entry name" value="ALCOHOL DEHYDROGENASE"/>
    <property type="match status" value="1"/>
</dbReference>
<evidence type="ECO:0000313" key="3">
    <source>
        <dbReference type="EMBL" id="KAJ4176633.1"/>
    </source>
</evidence>